<evidence type="ECO:0000256" key="8">
    <source>
        <dbReference type="RuleBase" id="RU365088"/>
    </source>
</evidence>
<sequence length="406" mass="43227">MSACSEAQNASATSRPQLRLVVVLSILMAFGSISTDMYLPAMPELSRIFAVPPSRIQLTLSSFLVGFSLGQLLWGPLGDRYGRRPMLLAGIACFLVGSAGCALSRSADAMILWRFVQAAGACAGPVLARAMVRDLYGRERSASMLSILMLVMGIAPLLGPLLGGQALAFWTWPAIFWLQLLFGLVAMAGVLRLRETLPPQYRASMRLRDAFFSYAELILNRRFLGYGLSGGFFYAGALAHVAGTPFAYIDYYGVRPQLYGFLFGLNIAGMMSANMLNSRLVMRFGYDRLFRVGTVIATVSGLILAFNGHGGFGGLWGLVVPIFFYVSMLGLVVANSMAGAMAAFPHKAGTASALTGATQFGLAALGSAAVGWLSDGTPWSMALVIGFCGVASLVTNLLMVRGPQSA</sequence>
<feature type="transmembrane region" description="Helical" evidence="8">
    <location>
        <begin position="20"/>
        <end position="41"/>
    </location>
</feature>
<dbReference type="Pfam" id="PF07690">
    <property type="entry name" value="MFS_1"/>
    <property type="match status" value="1"/>
</dbReference>
<dbReference type="GO" id="GO:0005886">
    <property type="term" value="C:plasma membrane"/>
    <property type="evidence" value="ECO:0007669"/>
    <property type="project" value="UniProtKB-SubCell"/>
</dbReference>
<accession>A0A1L7AKH3</accession>
<dbReference type="GO" id="GO:0015385">
    <property type="term" value="F:sodium:proton antiporter activity"/>
    <property type="evidence" value="ECO:0007669"/>
    <property type="project" value="TreeGrafter"/>
</dbReference>
<dbReference type="NCBIfam" id="TIGR00710">
    <property type="entry name" value="efflux_Bcr_CflA"/>
    <property type="match status" value="1"/>
</dbReference>
<keyword evidence="8" id="KW-0997">Cell inner membrane</keyword>
<keyword evidence="6 8" id="KW-1133">Transmembrane helix</keyword>
<feature type="transmembrane region" description="Helical" evidence="8">
    <location>
        <begin position="258"/>
        <end position="277"/>
    </location>
</feature>
<dbReference type="EMBL" id="CP015583">
    <property type="protein sequence ID" value="APT59263.1"/>
    <property type="molecule type" value="Genomic_DNA"/>
</dbReference>
<evidence type="ECO:0000256" key="3">
    <source>
        <dbReference type="ARBA" id="ARBA00022448"/>
    </source>
</evidence>
<feature type="transmembrane region" description="Helical" evidence="8">
    <location>
        <begin position="351"/>
        <end position="373"/>
    </location>
</feature>
<reference evidence="10 11" key="1">
    <citation type="submission" date="2016-05" db="EMBL/GenBank/DDBJ databases">
        <title>Complete Genome and Methylome Analysis of Psychrotrophic Bacterial Isolates from Antarctic Lake Untersee.</title>
        <authorList>
            <person name="Fomenkov A."/>
            <person name="Akimov V.N."/>
            <person name="Vasilyeva L.V."/>
            <person name="Andersen D."/>
            <person name="Vincze T."/>
            <person name="Roberts R.J."/>
        </authorList>
    </citation>
    <scope>NUCLEOTIDE SEQUENCE [LARGE SCALE GENOMIC DNA]</scope>
    <source>
        <strain evidence="10 11">U14-5</strain>
    </source>
</reference>
<feature type="transmembrane region" description="Helical" evidence="8">
    <location>
        <begin position="322"/>
        <end position="344"/>
    </location>
</feature>
<feature type="transmembrane region" description="Helical" evidence="8">
    <location>
        <begin position="379"/>
        <end position="400"/>
    </location>
</feature>
<dbReference type="InterPro" id="IPR020846">
    <property type="entry name" value="MFS_dom"/>
</dbReference>
<feature type="transmembrane region" description="Helical" evidence="8">
    <location>
        <begin position="56"/>
        <end position="74"/>
    </location>
</feature>
<gene>
    <name evidence="10" type="ORF">RGI145_10610</name>
</gene>
<dbReference type="InterPro" id="IPR004812">
    <property type="entry name" value="Efflux_drug-R_Bcr/CmlA"/>
</dbReference>
<dbReference type="SUPFAM" id="SSF103473">
    <property type="entry name" value="MFS general substrate transporter"/>
    <property type="match status" value="1"/>
</dbReference>
<evidence type="ECO:0000256" key="4">
    <source>
        <dbReference type="ARBA" id="ARBA00022475"/>
    </source>
</evidence>
<protein>
    <recommendedName>
        <fullName evidence="8">Bcr/CflA family efflux transporter</fullName>
    </recommendedName>
</protein>
<feature type="transmembrane region" description="Helical" evidence="8">
    <location>
        <begin position="174"/>
        <end position="193"/>
    </location>
</feature>
<feature type="transmembrane region" description="Helical" evidence="8">
    <location>
        <begin position="111"/>
        <end position="132"/>
    </location>
</feature>
<evidence type="ECO:0000256" key="2">
    <source>
        <dbReference type="ARBA" id="ARBA00006236"/>
    </source>
</evidence>
<feature type="transmembrane region" description="Helical" evidence="8">
    <location>
        <begin position="289"/>
        <end position="310"/>
    </location>
</feature>
<evidence type="ECO:0000313" key="11">
    <source>
        <dbReference type="Proteomes" id="UP000185494"/>
    </source>
</evidence>
<evidence type="ECO:0000256" key="5">
    <source>
        <dbReference type="ARBA" id="ARBA00022692"/>
    </source>
</evidence>
<name>A0A1L7AKH3_9PROT</name>
<organism evidence="10 11">
    <name type="scientific">Roseomonas gilardii</name>
    <dbReference type="NCBI Taxonomy" id="257708"/>
    <lineage>
        <taxon>Bacteria</taxon>
        <taxon>Pseudomonadati</taxon>
        <taxon>Pseudomonadota</taxon>
        <taxon>Alphaproteobacteria</taxon>
        <taxon>Acetobacterales</taxon>
        <taxon>Roseomonadaceae</taxon>
        <taxon>Roseomonas</taxon>
    </lineage>
</organism>
<dbReference type="NCBIfam" id="NF008314">
    <property type="entry name" value="PRK11102.1"/>
    <property type="match status" value="1"/>
</dbReference>
<dbReference type="FunFam" id="1.20.1720.10:FF:000005">
    <property type="entry name" value="Bcr/CflA family efflux transporter"/>
    <property type="match status" value="1"/>
</dbReference>
<dbReference type="PROSITE" id="PS50850">
    <property type="entry name" value="MFS"/>
    <property type="match status" value="1"/>
</dbReference>
<evidence type="ECO:0000259" key="9">
    <source>
        <dbReference type="PROSITE" id="PS50850"/>
    </source>
</evidence>
<dbReference type="CDD" id="cd17320">
    <property type="entry name" value="MFS_MdfA_MDR_like"/>
    <property type="match status" value="1"/>
</dbReference>
<dbReference type="InterPro" id="IPR036259">
    <property type="entry name" value="MFS_trans_sf"/>
</dbReference>
<feature type="transmembrane region" description="Helical" evidence="8">
    <location>
        <begin position="86"/>
        <end position="105"/>
    </location>
</feature>
<dbReference type="KEGG" id="rgi:RGI145_10610"/>
<feature type="domain" description="Major facilitator superfamily (MFS) profile" evidence="9">
    <location>
        <begin position="20"/>
        <end position="404"/>
    </location>
</feature>
<evidence type="ECO:0000313" key="10">
    <source>
        <dbReference type="EMBL" id="APT59263.1"/>
    </source>
</evidence>
<feature type="transmembrane region" description="Helical" evidence="8">
    <location>
        <begin position="223"/>
        <end position="246"/>
    </location>
</feature>
<dbReference type="Gene3D" id="1.20.1720.10">
    <property type="entry name" value="Multidrug resistance protein D"/>
    <property type="match status" value="1"/>
</dbReference>
<dbReference type="InterPro" id="IPR011701">
    <property type="entry name" value="MFS"/>
</dbReference>
<dbReference type="RefSeq" id="WP_075799989.1">
    <property type="nucleotide sequence ID" value="NZ_CP015583.1"/>
</dbReference>
<evidence type="ECO:0000256" key="6">
    <source>
        <dbReference type="ARBA" id="ARBA00022989"/>
    </source>
</evidence>
<dbReference type="GO" id="GO:0042910">
    <property type="term" value="F:xenobiotic transmembrane transporter activity"/>
    <property type="evidence" value="ECO:0007669"/>
    <property type="project" value="InterPro"/>
</dbReference>
<evidence type="ECO:0000256" key="1">
    <source>
        <dbReference type="ARBA" id="ARBA00004651"/>
    </source>
</evidence>
<comment type="subcellular location">
    <subcellularLocation>
        <location evidence="8">Cell inner membrane</location>
        <topology evidence="8">Multi-pass membrane protein</topology>
    </subcellularLocation>
    <subcellularLocation>
        <location evidence="1">Cell membrane</location>
        <topology evidence="1">Multi-pass membrane protein</topology>
    </subcellularLocation>
</comment>
<comment type="similarity">
    <text evidence="2 8">Belongs to the major facilitator superfamily. Bcr/CmlA family.</text>
</comment>
<proteinExistence type="inferred from homology"/>
<dbReference type="AlphaFoldDB" id="A0A1L7AKH3"/>
<keyword evidence="3 8" id="KW-0813">Transport</keyword>
<keyword evidence="4" id="KW-1003">Cell membrane</keyword>
<dbReference type="GO" id="GO:1990961">
    <property type="term" value="P:xenobiotic detoxification by transmembrane export across the plasma membrane"/>
    <property type="evidence" value="ECO:0007669"/>
    <property type="project" value="InterPro"/>
</dbReference>
<evidence type="ECO:0000256" key="7">
    <source>
        <dbReference type="ARBA" id="ARBA00023136"/>
    </source>
</evidence>
<keyword evidence="7 8" id="KW-0472">Membrane</keyword>
<dbReference type="PANTHER" id="PTHR23502:SF132">
    <property type="entry name" value="POLYAMINE TRANSPORTER 2-RELATED"/>
    <property type="match status" value="1"/>
</dbReference>
<keyword evidence="5 8" id="KW-0812">Transmembrane</keyword>
<dbReference type="PANTHER" id="PTHR23502">
    <property type="entry name" value="MAJOR FACILITATOR SUPERFAMILY"/>
    <property type="match status" value="1"/>
</dbReference>
<dbReference type="Proteomes" id="UP000185494">
    <property type="component" value="Chromosome 1"/>
</dbReference>
<feature type="transmembrane region" description="Helical" evidence="8">
    <location>
        <begin position="144"/>
        <end position="162"/>
    </location>
</feature>